<reference evidence="1 2" key="1">
    <citation type="journal article" date="2018" name="Sci. Data">
        <title>The draft genome sequence of cork oak.</title>
        <authorList>
            <person name="Ramos A.M."/>
            <person name="Usie A."/>
            <person name="Barbosa P."/>
            <person name="Barros P.M."/>
            <person name="Capote T."/>
            <person name="Chaves I."/>
            <person name="Simoes F."/>
            <person name="Abreu I."/>
            <person name="Carrasquinho I."/>
            <person name="Faro C."/>
            <person name="Guimaraes J.B."/>
            <person name="Mendonca D."/>
            <person name="Nobrega F."/>
            <person name="Rodrigues L."/>
            <person name="Saibo N.J.M."/>
            <person name="Varela M.C."/>
            <person name="Egas C."/>
            <person name="Matos J."/>
            <person name="Miguel C.M."/>
            <person name="Oliveira M.M."/>
            <person name="Ricardo C.P."/>
            <person name="Goncalves S."/>
        </authorList>
    </citation>
    <scope>NUCLEOTIDE SEQUENCE [LARGE SCALE GENOMIC DNA]</scope>
    <source>
        <strain evidence="2">cv. HL8</strain>
    </source>
</reference>
<accession>A0AAW0KA06</accession>
<organism evidence="1 2">
    <name type="scientific">Quercus suber</name>
    <name type="common">Cork oak</name>
    <dbReference type="NCBI Taxonomy" id="58331"/>
    <lineage>
        <taxon>Eukaryota</taxon>
        <taxon>Viridiplantae</taxon>
        <taxon>Streptophyta</taxon>
        <taxon>Embryophyta</taxon>
        <taxon>Tracheophyta</taxon>
        <taxon>Spermatophyta</taxon>
        <taxon>Magnoliopsida</taxon>
        <taxon>eudicotyledons</taxon>
        <taxon>Gunneridae</taxon>
        <taxon>Pentapetalae</taxon>
        <taxon>rosids</taxon>
        <taxon>fabids</taxon>
        <taxon>Fagales</taxon>
        <taxon>Fagaceae</taxon>
        <taxon>Quercus</taxon>
    </lineage>
</organism>
<proteinExistence type="predicted"/>
<gene>
    <name evidence="1" type="ORF">CFP56_022930</name>
</gene>
<protein>
    <submittedName>
        <fullName evidence="1">Uncharacterized protein</fullName>
    </submittedName>
</protein>
<dbReference type="EMBL" id="PKMF04000361">
    <property type="protein sequence ID" value="KAK7836165.1"/>
    <property type="molecule type" value="Genomic_DNA"/>
</dbReference>
<comment type="caution">
    <text evidence="1">The sequence shown here is derived from an EMBL/GenBank/DDBJ whole genome shotgun (WGS) entry which is preliminary data.</text>
</comment>
<keyword evidence="2" id="KW-1185">Reference proteome</keyword>
<dbReference type="Proteomes" id="UP000237347">
    <property type="component" value="Unassembled WGS sequence"/>
</dbReference>
<dbReference type="AlphaFoldDB" id="A0AAW0KA06"/>
<evidence type="ECO:0000313" key="1">
    <source>
        <dbReference type="EMBL" id="KAK7836165.1"/>
    </source>
</evidence>
<name>A0AAW0KA06_QUESU</name>
<sequence length="72" mass="8096">MGIVKGLKWAICESSSSDWFSNILVPILYELGIQHLCPTKQENEKVHADLEENPLILFGISRLAVLNDLNQC</sequence>
<evidence type="ECO:0000313" key="2">
    <source>
        <dbReference type="Proteomes" id="UP000237347"/>
    </source>
</evidence>